<dbReference type="PANTHER" id="PTHR35523">
    <property type="entry name" value="CELL WALL PROTEIN SED1"/>
    <property type="match status" value="1"/>
</dbReference>
<evidence type="ECO:0000313" key="3">
    <source>
        <dbReference type="Proteomes" id="UP000799538"/>
    </source>
</evidence>
<proteinExistence type="predicted"/>
<reference evidence="3" key="1">
    <citation type="journal article" date="2020" name="Stud. Mycol.">
        <title>101 Dothideomycetes genomes: A test case for predicting lifestyles and emergence of pathogens.</title>
        <authorList>
            <person name="Haridas S."/>
            <person name="Albert R."/>
            <person name="Binder M."/>
            <person name="Bloem J."/>
            <person name="LaButti K."/>
            <person name="Salamov A."/>
            <person name="Andreopoulos B."/>
            <person name="Baker S."/>
            <person name="Barry K."/>
            <person name="Bills G."/>
            <person name="Bluhm B."/>
            <person name="Cannon C."/>
            <person name="Castanera R."/>
            <person name="Culley D."/>
            <person name="Daum C."/>
            <person name="Ezra D."/>
            <person name="Gonzalez J."/>
            <person name="Henrissat B."/>
            <person name="Kuo A."/>
            <person name="Liang C."/>
            <person name="Lipzen A."/>
            <person name="Lutzoni F."/>
            <person name="Magnuson J."/>
            <person name="Mondo S."/>
            <person name="Nolan M."/>
            <person name="Ohm R."/>
            <person name="Pangilinan J."/>
            <person name="Park H.-J."/>
            <person name="Ramirez L."/>
            <person name="Alfaro M."/>
            <person name="Sun H."/>
            <person name="Tritt A."/>
            <person name="Yoshinaga Y."/>
            <person name="Zwiers L.-H."/>
            <person name="Turgeon B."/>
            <person name="Goodwin S."/>
            <person name="Spatafora J."/>
            <person name="Crous P."/>
            <person name="Grigoriev I."/>
        </authorList>
    </citation>
    <scope>NUCLEOTIDE SEQUENCE [LARGE SCALE GENOMIC DNA]</scope>
    <source>
        <strain evidence="3">CECT 20119</strain>
    </source>
</reference>
<organism evidence="2 3">
    <name type="scientific">Elsinoe ampelina</name>
    <dbReference type="NCBI Taxonomy" id="302913"/>
    <lineage>
        <taxon>Eukaryota</taxon>
        <taxon>Fungi</taxon>
        <taxon>Dikarya</taxon>
        <taxon>Ascomycota</taxon>
        <taxon>Pezizomycotina</taxon>
        <taxon>Dothideomycetes</taxon>
        <taxon>Dothideomycetidae</taxon>
        <taxon>Myriangiales</taxon>
        <taxon>Elsinoaceae</taxon>
        <taxon>Elsinoe</taxon>
    </lineage>
</organism>
<dbReference type="GO" id="GO:0031505">
    <property type="term" value="P:fungal-type cell wall organization"/>
    <property type="evidence" value="ECO:0007669"/>
    <property type="project" value="InterPro"/>
</dbReference>
<evidence type="ECO:0000256" key="1">
    <source>
        <dbReference type="SAM" id="SignalP"/>
    </source>
</evidence>
<feature type="signal peptide" evidence="1">
    <location>
        <begin position="1"/>
        <end position="16"/>
    </location>
</feature>
<dbReference type="InterPro" id="IPR038843">
    <property type="entry name" value="Sed1/Spi1"/>
</dbReference>
<dbReference type="GO" id="GO:0005199">
    <property type="term" value="F:structural constituent of cell wall"/>
    <property type="evidence" value="ECO:0007669"/>
    <property type="project" value="InterPro"/>
</dbReference>
<dbReference type="Proteomes" id="UP000799538">
    <property type="component" value="Unassembled WGS sequence"/>
</dbReference>
<evidence type="ECO:0000313" key="2">
    <source>
        <dbReference type="EMBL" id="KAF2227241.1"/>
    </source>
</evidence>
<accession>A0A6A6GNG6</accession>
<dbReference type="GO" id="GO:0009277">
    <property type="term" value="C:fungal-type cell wall"/>
    <property type="evidence" value="ECO:0007669"/>
    <property type="project" value="TreeGrafter"/>
</dbReference>
<sequence>MQSFAAILALAGLVAAQNAQPSGGVVSPNVASCTSNYQICTSSGTSAATCEAQRSSCQASCTTKYDACRVPGPQGSANQAQCFADYAGCLGFNPNDANRTVSITEVVQSFTTFCPGPTTLVYNGQSYVATGPTVLTVTNCPCTVTRAVSSATPAVTTPATNYVPSSNSTPSYTPAVFKGESNKMVAAGLSLAAAGAGALAFFL</sequence>
<feature type="chain" id="PRO_5025330884" evidence="1">
    <location>
        <begin position="17"/>
        <end position="203"/>
    </location>
</feature>
<gene>
    <name evidence="2" type="ORF">BDZ85DRAFT_988</name>
</gene>
<keyword evidence="1" id="KW-0732">Signal</keyword>
<dbReference type="EMBL" id="ML992501">
    <property type="protein sequence ID" value="KAF2227241.1"/>
    <property type="molecule type" value="Genomic_DNA"/>
</dbReference>
<name>A0A6A6GNG6_9PEZI</name>
<dbReference type="PANTHER" id="PTHR35523:SF1">
    <property type="entry name" value="CELL WALL PROTEIN SED1"/>
    <property type="match status" value="1"/>
</dbReference>
<keyword evidence="3" id="KW-1185">Reference proteome</keyword>
<dbReference type="OrthoDB" id="4094614at2759"/>
<protein>
    <submittedName>
        <fullName evidence="2">Uncharacterized protein</fullName>
    </submittedName>
</protein>
<dbReference type="AlphaFoldDB" id="A0A6A6GNG6"/>